<gene>
    <name evidence="5" type="ORF">APLA_LOCUS7806</name>
</gene>
<dbReference type="InterPro" id="IPR027377">
    <property type="entry name" value="ZAR1/RTP1-5-like_Znf-3CxxC"/>
</dbReference>
<proteinExistence type="predicted"/>
<dbReference type="Proteomes" id="UP000494256">
    <property type="component" value="Unassembled WGS sequence"/>
</dbReference>
<keyword evidence="2" id="KW-0863">Zinc-finger</keyword>
<keyword evidence="1" id="KW-0479">Metal-binding</keyword>
<dbReference type="EMBL" id="CADEBD010000303">
    <property type="protein sequence ID" value="CAB3237295.1"/>
    <property type="molecule type" value="Genomic_DNA"/>
</dbReference>
<comment type="caution">
    <text evidence="5">The sequence shown here is derived from an EMBL/GenBank/DDBJ whole genome shotgun (WGS) entry which is preliminary data.</text>
</comment>
<keyword evidence="3" id="KW-0862">Zinc</keyword>
<dbReference type="OrthoDB" id="2570713at2759"/>
<dbReference type="Pfam" id="PF17180">
    <property type="entry name" value="Zn_ribbon_3CxxC_2"/>
    <property type="match status" value="1"/>
</dbReference>
<dbReference type="AlphaFoldDB" id="A0A8S0ZUU6"/>
<evidence type="ECO:0000259" key="4">
    <source>
        <dbReference type="SMART" id="SM01328"/>
    </source>
</evidence>
<dbReference type="SMART" id="SM01328">
    <property type="entry name" value="zf-3CxxC"/>
    <property type="match status" value="1"/>
</dbReference>
<feature type="domain" description="3CxxC-type" evidence="4">
    <location>
        <begin position="53"/>
        <end position="121"/>
    </location>
</feature>
<accession>A0A8S0ZUU6</accession>
<reference evidence="5 6" key="1">
    <citation type="submission" date="2020-04" db="EMBL/GenBank/DDBJ databases">
        <authorList>
            <person name="Wallbank WR R."/>
            <person name="Pardo Diaz C."/>
            <person name="Kozak K."/>
            <person name="Martin S."/>
            <person name="Jiggins C."/>
            <person name="Moest M."/>
            <person name="Warren A I."/>
            <person name="Byers J.R.P. K."/>
            <person name="Montejo-Kovacevich G."/>
            <person name="Yen C E."/>
        </authorList>
    </citation>
    <scope>NUCLEOTIDE SEQUENCE [LARGE SCALE GENOMIC DNA]</scope>
</reference>
<protein>
    <recommendedName>
        <fullName evidence="4">3CxxC-type domain-containing protein</fullName>
    </recommendedName>
</protein>
<evidence type="ECO:0000256" key="3">
    <source>
        <dbReference type="ARBA" id="ARBA00022833"/>
    </source>
</evidence>
<dbReference type="InterPro" id="IPR033446">
    <property type="entry name" value="ZCCHC24_Znf-3CxxC"/>
</dbReference>
<evidence type="ECO:0000256" key="2">
    <source>
        <dbReference type="ARBA" id="ARBA00022771"/>
    </source>
</evidence>
<dbReference type="GO" id="GO:0008270">
    <property type="term" value="F:zinc ion binding"/>
    <property type="evidence" value="ECO:0007669"/>
    <property type="project" value="UniProtKB-KW"/>
</dbReference>
<evidence type="ECO:0000313" key="6">
    <source>
        <dbReference type="Proteomes" id="UP000494256"/>
    </source>
</evidence>
<sequence length="133" mass="15354">MGSCWSASSDVEAELARRRNGQKTVYHRSPVDNNVQIPVHAHVPVVPSRASKPCYGEYTCPRCGHSWSSILSWPNVCQACRKCKTNARPRNQREVRSSDIKRRNDYYHKHPQELCQRCQQLGYQCSNSIKKYC</sequence>
<evidence type="ECO:0000313" key="5">
    <source>
        <dbReference type="EMBL" id="CAB3237295.1"/>
    </source>
</evidence>
<evidence type="ECO:0000256" key="1">
    <source>
        <dbReference type="ARBA" id="ARBA00022723"/>
    </source>
</evidence>
<name>A0A8S0ZUU6_ARCPL</name>
<organism evidence="5 6">
    <name type="scientific">Arctia plantaginis</name>
    <name type="common">Wood tiger moth</name>
    <name type="synonym">Phalaena plantaginis</name>
    <dbReference type="NCBI Taxonomy" id="874455"/>
    <lineage>
        <taxon>Eukaryota</taxon>
        <taxon>Metazoa</taxon>
        <taxon>Ecdysozoa</taxon>
        <taxon>Arthropoda</taxon>
        <taxon>Hexapoda</taxon>
        <taxon>Insecta</taxon>
        <taxon>Pterygota</taxon>
        <taxon>Neoptera</taxon>
        <taxon>Endopterygota</taxon>
        <taxon>Lepidoptera</taxon>
        <taxon>Glossata</taxon>
        <taxon>Ditrysia</taxon>
        <taxon>Noctuoidea</taxon>
        <taxon>Erebidae</taxon>
        <taxon>Arctiinae</taxon>
        <taxon>Arctia</taxon>
    </lineage>
</organism>